<dbReference type="PROSITE" id="PS50835">
    <property type="entry name" value="IG_LIKE"/>
    <property type="match status" value="1"/>
</dbReference>
<feature type="non-terminal residue" evidence="4">
    <location>
        <position position="1"/>
    </location>
</feature>
<reference evidence="4" key="1">
    <citation type="thesis" date="2020" institute="ProQuest LLC" country="789 East Eisenhower Parkway, Ann Arbor, MI, USA">
        <title>Comparative Genomics and Chromosome Evolution.</title>
        <authorList>
            <person name="Mudd A.B."/>
        </authorList>
    </citation>
    <scope>NUCLEOTIDE SEQUENCE</scope>
    <source>
        <strain evidence="4">HN-11 Male</strain>
        <tissue evidence="4">Kidney and liver</tissue>
    </source>
</reference>
<name>A0A8J6JX45_ELECQ</name>
<evidence type="ECO:0000256" key="1">
    <source>
        <dbReference type="ARBA" id="ARBA00022729"/>
    </source>
</evidence>
<dbReference type="AlphaFoldDB" id="A0A8J6JX45"/>
<dbReference type="InterPro" id="IPR036179">
    <property type="entry name" value="Ig-like_dom_sf"/>
</dbReference>
<dbReference type="Gene3D" id="2.60.40.10">
    <property type="entry name" value="Immunoglobulins"/>
    <property type="match status" value="1"/>
</dbReference>
<keyword evidence="2" id="KW-0391">Immunity</keyword>
<evidence type="ECO:0000256" key="2">
    <source>
        <dbReference type="ARBA" id="ARBA00022859"/>
    </source>
</evidence>
<evidence type="ECO:0000259" key="3">
    <source>
        <dbReference type="PROSITE" id="PS50835"/>
    </source>
</evidence>
<dbReference type="OrthoDB" id="8947657at2759"/>
<evidence type="ECO:0000313" key="5">
    <source>
        <dbReference type="Proteomes" id="UP000770717"/>
    </source>
</evidence>
<dbReference type="PANTHER" id="PTHR23268">
    <property type="entry name" value="T-CELL RECEPTOR BETA CHAIN"/>
    <property type="match status" value="1"/>
</dbReference>
<dbReference type="EMBL" id="WNTK01000138">
    <property type="protein sequence ID" value="KAG9471516.1"/>
    <property type="molecule type" value="Genomic_DNA"/>
</dbReference>
<dbReference type="InterPro" id="IPR050413">
    <property type="entry name" value="TCR_beta_variable"/>
</dbReference>
<feature type="domain" description="Ig-like" evidence="3">
    <location>
        <begin position="21"/>
        <end position="106"/>
    </location>
</feature>
<evidence type="ECO:0000313" key="4">
    <source>
        <dbReference type="EMBL" id="KAG9471516.1"/>
    </source>
</evidence>
<dbReference type="Proteomes" id="UP000770717">
    <property type="component" value="Unassembled WGS sequence"/>
</dbReference>
<dbReference type="InterPro" id="IPR013106">
    <property type="entry name" value="Ig_V-set"/>
</dbReference>
<dbReference type="GO" id="GO:0005886">
    <property type="term" value="C:plasma membrane"/>
    <property type="evidence" value="ECO:0007669"/>
    <property type="project" value="TreeGrafter"/>
</dbReference>
<dbReference type="GO" id="GO:0002376">
    <property type="term" value="P:immune system process"/>
    <property type="evidence" value="ECO:0007669"/>
    <property type="project" value="UniProtKB-KW"/>
</dbReference>
<accession>A0A8J6JX45</accession>
<dbReference type="Pfam" id="PF07686">
    <property type="entry name" value="V-set"/>
    <property type="match status" value="1"/>
</dbReference>
<dbReference type="GO" id="GO:0007166">
    <property type="term" value="P:cell surface receptor signaling pathway"/>
    <property type="evidence" value="ECO:0007669"/>
    <property type="project" value="TreeGrafter"/>
</dbReference>
<comment type="caution">
    <text evidence="4">The sequence shown here is derived from an EMBL/GenBank/DDBJ whole genome shotgun (WGS) entry which is preliminary data.</text>
</comment>
<sequence length="106" mass="11698">SLAADVIQYPVFLVSSAKAEISVTCEHDDSSKYTKSWYRQEKSKGLVLMGSTTYTEKASMESGFTDGRIEIKANTSQKNILTIRNISATDNAVYYCASSEHSETVI</sequence>
<dbReference type="SUPFAM" id="SSF48726">
    <property type="entry name" value="Immunoglobulin"/>
    <property type="match status" value="1"/>
</dbReference>
<keyword evidence="1" id="KW-0732">Signal</keyword>
<protein>
    <recommendedName>
        <fullName evidence="3">Ig-like domain-containing protein</fullName>
    </recommendedName>
</protein>
<proteinExistence type="predicted"/>
<dbReference type="PANTHER" id="PTHR23268:SF124">
    <property type="entry name" value="IG-LIKE DOMAIN-CONTAINING PROTEIN"/>
    <property type="match status" value="1"/>
</dbReference>
<dbReference type="InterPro" id="IPR007110">
    <property type="entry name" value="Ig-like_dom"/>
</dbReference>
<gene>
    <name evidence="4" type="ORF">GDO78_014559</name>
</gene>
<dbReference type="SMART" id="SM00406">
    <property type="entry name" value="IGv"/>
    <property type="match status" value="1"/>
</dbReference>
<organism evidence="4 5">
    <name type="scientific">Eleutherodactylus coqui</name>
    <name type="common">Puerto Rican coqui</name>
    <dbReference type="NCBI Taxonomy" id="57060"/>
    <lineage>
        <taxon>Eukaryota</taxon>
        <taxon>Metazoa</taxon>
        <taxon>Chordata</taxon>
        <taxon>Craniata</taxon>
        <taxon>Vertebrata</taxon>
        <taxon>Euteleostomi</taxon>
        <taxon>Amphibia</taxon>
        <taxon>Batrachia</taxon>
        <taxon>Anura</taxon>
        <taxon>Neobatrachia</taxon>
        <taxon>Hyloidea</taxon>
        <taxon>Eleutherodactylidae</taxon>
        <taxon>Eleutherodactylinae</taxon>
        <taxon>Eleutherodactylus</taxon>
        <taxon>Eleutherodactylus</taxon>
    </lineage>
</organism>
<keyword evidence="5" id="KW-1185">Reference proteome</keyword>
<dbReference type="InterPro" id="IPR013783">
    <property type="entry name" value="Ig-like_fold"/>
</dbReference>
<dbReference type="CDD" id="cd00099">
    <property type="entry name" value="IgV"/>
    <property type="match status" value="1"/>
</dbReference>